<dbReference type="InterPro" id="IPR051330">
    <property type="entry name" value="Phosphatase_reg/MetRdx"/>
</dbReference>
<dbReference type="PANTHER" id="PTHR21021:SF16">
    <property type="entry name" value="TIP41-LIKE PROTEIN"/>
    <property type="match status" value="1"/>
</dbReference>
<feature type="region of interest" description="Disordered" evidence="2">
    <location>
        <begin position="140"/>
        <end position="193"/>
    </location>
</feature>
<gene>
    <name evidence="3" type="primary">TIP41</name>
    <name evidence="3" type="ORF">SEPCBS57363_001000</name>
</gene>
<accession>A0ABP0DAQ8</accession>
<proteinExistence type="inferred from homology"/>
<sequence>MASQPRNNIGSVEEPFLSAADLAQATRTHIQGQWEISSRKLPISRAAAIDELTERITIPVPEMIFGDNQVALRHLPSGWAIRFDAGDALDEVDKTGQGLLQVAYAREWASSREMGSVEGIRDVRPYDWSYTTPYKGTEHVVGELDRGGSQSTTATTEAPAANGILPPPPPPPPPPTAPPATSSPSSSAPFRLTSCTTTTSLPLDLLRRRDPIVFNDDVILYESELDDNGISVLRVKVRAMPQRLLLLSRFYLRLDNVLVRVRDTRVYVDFETNEVLREYTAREDSFENVRRTLAERRGLRADAVMVALRDANLVADLLPITQNSMERLDLRRFLR</sequence>
<name>A0ABP0DAQ8_9PEZI</name>
<dbReference type="PANTHER" id="PTHR21021">
    <property type="entry name" value="GAF/PUTATIVE CYTOSKELETAL PROTEIN"/>
    <property type="match status" value="1"/>
</dbReference>
<dbReference type="EMBL" id="CAWUOM010000009">
    <property type="protein sequence ID" value="CAK7264280.1"/>
    <property type="molecule type" value="Genomic_DNA"/>
</dbReference>
<dbReference type="InterPro" id="IPR007303">
    <property type="entry name" value="TIP41-like"/>
</dbReference>
<comment type="caution">
    <text evidence="3">The sequence shown here is derived from an EMBL/GenBank/DDBJ whole genome shotgun (WGS) entry which is preliminary data.</text>
</comment>
<organism evidence="3 4">
    <name type="scientific">Sporothrix epigloea</name>
    <dbReference type="NCBI Taxonomy" id="1892477"/>
    <lineage>
        <taxon>Eukaryota</taxon>
        <taxon>Fungi</taxon>
        <taxon>Dikarya</taxon>
        <taxon>Ascomycota</taxon>
        <taxon>Pezizomycotina</taxon>
        <taxon>Sordariomycetes</taxon>
        <taxon>Sordariomycetidae</taxon>
        <taxon>Ophiostomatales</taxon>
        <taxon>Ophiostomataceae</taxon>
        <taxon>Sporothrix</taxon>
    </lineage>
</organism>
<feature type="compositionally biased region" description="Low complexity" evidence="2">
    <location>
        <begin position="179"/>
        <end position="193"/>
    </location>
</feature>
<dbReference type="Pfam" id="PF04176">
    <property type="entry name" value="TIP41"/>
    <property type="match status" value="1"/>
</dbReference>
<evidence type="ECO:0000256" key="2">
    <source>
        <dbReference type="SAM" id="MobiDB-lite"/>
    </source>
</evidence>
<keyword evidence="4" id="KW-1185">Reference proteome</keyword>
<protein>
    <submittedName>
        <fullName evidence="3">Tap42 interacting protein</fullName>
    </submittedName>
</protein>
<evidence type="ECO:0000313" key="3">
    <source>
        <dbReference type="EMBL" id="CAK7264280.1"/>
    </source>
</evidence>
<dbReference type="Proteomes" id="UP001642501">
    <property type="component" value="Unassembled WGS sequence"/>
</dbReference>
<reference evidence="3 4" key="1">
    <citation type="submission" date="2024-01" db="EMBL/GenBank/DDBJ databases">
        <authorList>
            <person name="Allen C."/>
            <person name="Tagirdzhanova G."/>
        </authorList>
    </citation>
    <scope>NUCLEOTIDE SEQUENCE [LARGE SCALE GENOMIC DNA]</scope>
    <source>
        <strain evidence="3 4">CBS 573.63</strain>
    </source>
</reference>
<evidence type="ECO:0000256" key="1">
    <source>
        <dbReference type="ARBA" id="ARBA00006658"/>
    </source>
</evidence>
<feature type="compositionally biased region" description="Pro residues" evidence="2">
    <location>
        <begin position="165"/>
        <end position="178"/>
    </location>
</feature>
<comment type="similarity">
    <text evidence="1">Belongs to the TIP41 family.</text>
</comment>
<evidence type="ECO:0000313" key="4">
    <source>
        <dbReference type="Proteomes" id="UP001642501"/>
    </source>
</evidence>